<keyword evidence="7" id="KW-0547">Nucleotide-binding</keyword>
<keyword evidence="9" id="KW-0067">ATP-binding</keyword>
<keyword evidence="8" id="KW-0418">Kinase</keyword>
<evidence type="ECO:0000256" key="7">
    <source>
        <dbReference type="ARBA" id="ARBA00022741"/>
    </source>
</evidence>
<dbReference type="EC" id="2.7.13.3" evidence="4"/>
<feature type="domain" description="Histidine kinase" evidence="15">
    <location>
        <begin position="612"/>
        <end position="815"/>
    </location>
</feature>
<dbReference type="SMART" id="SM00091">
    <property type="entry name" value="PAS"/>
    <property type="match status" value="2"/>
</dbReference>
<dbReference type="Gene3D" id="3.30.450.40">
    <property type="match status" value="2"/>
</dbReference>
<comment type="subcellular location">
    <subcellularLocation>
        <location evidence="3">Cell membrane</location>
    </subcellularLocation>
    <subcellularLocation>
        <location evidence="2">Membrane</location>
        <topology evidence="2">Multi-pass membrane protein</topology>
    </subcellularLocation>
</comment>
<evidence type="ECO:0000256" key="5">
    <source>
        <dbReference type="ARBA" id="ARBA00022679"/>
    </source>
</evidence>
<sequence>MCITESGPLHDPDRPAASGRTQHRLSIPLTGIARLAAKALHAPMGLVVIVGDGHLVETYGFPEPLTTDGHPADLASLFENSPGTPVTCTDVRAESQTHPLAHDHGVRAFVTVALHDAEGRGVGSLTVLDDRPRPWTESDLAMLADIAALVDHVPAAPPVTFADLNSQEVLEAISEAFVALDIDARVTGWNTAAHDLFGYTAAEAYGQPIDVLLRARYEGQRPVPEVIAELLARPSRIAGVVEARHRDGQPVHAHARMSVLHSPRGAAVCVFLTDITAQVAATRAAEAAATAADLDARTQRGFADTLLDSLDEGVVAVDRTGHAVIVNRALREIHQLPANLSPDEAHRAGLAQLRHLDGTRIDPADSRLVRALAGQSTHEFVALIRRHGHPDRYLSTDARPIVGPTGRPVGAVATIREITEQYRAQQFRDCQLAVARVLGRPGTLATLGAEALGLIGDALGWSYLSLRLVDRTTDTLHRVAVWHPAELRLGDLLPERLTRSAREIPVAVWASGQPIWEPDLARSPYMQKSESQARARTYADRGLRAVVSVPILDSDEVLGVLTCFAPALHHDEFQTTGLLLDFATQAGQFLARRRADELAAELRRARTDFTALIGHDMRTPLTTIATYNQLLLDDPTPRTDTDLQLLHGIDRNTTVLRELVDGLLDITALECDDDPLPTYPVDLTALISDAHAEHDPGRTLRLRLEPAIGVHGDPDRLRQLADKLLTLALDGSEMPMVTLRRLGDNAELTVGSRRRLTLSADGFSRANTTGTGDADTRTGIALVLARVVAERHGGTLTVTEQPGGSTFVVLLPLAER</sequence>
<evidence type="ECO:0000256" key="6">
    <source>
        <dbReference type="ARBA" id="ARBA00022692"/>
    </source>
</evidence>
<gene>
    <name evidence="17" type="ORF">GCM10009539_02730</name>
</gene>
<dbReference type="InterPro" id="IPR003661">
    <property type="entry name" value="HisK_dim/P_dom"/>
</dbReference>
<dbReference type="Pfam" id="PF00512">
    <property type="entry name" value="HisKA"/>
    <property type="match status" value="1"/>
</dbReference>
<dbReference type="InterPro" id="IPR003018">
    <property type="entry name" value="GAF"/>
</dbReference>
<dbReference type="InterPro" id="IPR005467">
    <property type="entry name" value="His_kinase_dom"/>
</dbReference>
<dbReference type="Pfam" id="PF02518">
    <property type="entry name" value="HATPase_c"/>
    <property type="match status" value="1"/>
</dbReference>
<dbReference type="InterPro" id="IPR001610">
    <property type="entry name" value="PAC"/>
</dbReference>
<accession>A0ABN0TGB9</accession>
<keyword evidence="6" id="KW-0812">Transmembrane</keyword>
<evidence type="ECO:0000313" key="17">
    <source>
        <dbReference type="EMBL" id="GAA0220962.1"/>
    </source>
</evidence>
<evidence type="ECO:0000256" key="3">
    <source>
        <dbReference type="ARBA" id="ARBA00004236"/>
    </source>
</evidence>
<evidence type="ECO:0000256" key="12">
    <source>
        <dbReference type="ARBA" id="ARBA00023136"/>
    </source>
</evidence>
<evidence type="ECO:0000259" key="15">
    <source>
        <dbReference type="PROSITE" id="PS50109"/>
    </source>
</evidence>
<dbReference type="InterPro" id="IPR050351">
    <property type="entry name" value="BphY/WalK/GraS-like"/>
</dbReference>
<feature type="region of interest" description="Disordered" evidence="14">
    <location>
        <begin position="1"/>
        <end position="22"/>
    </location>
</feature>
<comment type="caution">
    <text evidence="17">The sequence shown here is derived from an EMBL/GenBank/DDBJ whole genome shotgun (WGS) entry which is preliminary data.</text>
</comment>
<evidence type="ECO:0000256" key="2">
    <source>
        <dbReference type="ARBA" id="ARBA00004141"/>
    </source>
</evidence>
<dbReference type="InterPro" id="IPR036097">
    <property type="entry name" value="HisK_dim/P_sf"/>
</dbReference>
<dbReference type="Pfam" id="PF00989">
    <property type="entry name" value="PAS"/>
    <property type="match status" value="1"/>
</dbReference>
<dbReference type="Gene3D" id="3.30.450.20">
    <property type="entry name" value="PAS domain"/>
    <property type="match status" value="2"/>
</dbReference>
<keyword evidence="10" id="KW-1133">Transmembrane helix</keyword>
<dbReference type="Gene3D" id="1.10.287.130">
    <property type="match status" value="1"/>
</dbReference>
<keyword evidence="12" id="KW-0472">Membrane</keyword>
<protein>
    <recommendedName>
        <fullName evidence="13">Sensor-like histidine kinase SenX3</fullName>
        <ecNumber evidence="4">2.7.13.3</ecNumber>
    </recommendedName>
</protein>
<evidence type="ECO:0000256" key="9">
    <source>
        <dbReference type="ARBA" id="ARBA00022840"/>
    </source>
</evidence>
<dbReference type="Pfam" id="PF01590">
    <property type="entry name" value="GAF"/>
    <property type="match status" value="2"/>
</dbReference>
<dbReference type="Pfam" id="PF08448">
    <property type="entry name" value="PAS_4"/>
    <property type="match status" value="1"/>
</dbReference>
<dbReference type="Gene3D" id="3.30.565.10">
    <property type="entry name" value="Histidine kinase-like ATPase, C-terminal domain"/>
    <property type="match status" value="1"/>
</dbReference>
<dbReference type="InterPro" id="IPR003594">
    <property type="entry name" value="HATPase_dom"/>
</dbReference>
<dbReference type="NCBIfam" id="TIGR00229">
    <property type="entry name" value="sensory_box"/>
    <property type="match status" value="1"/>
</dbReference>
<dbReference type="Proteomes" id="UP001500967">
    <property type="component" value="Unassembled WGS sequence"/>
</dbReference>
<dbReference type="SUPFAM" id="SSF55874">
    <property type="entry name" value="ATPase domain of HSP90 chaperone/DNA topoisomerase II/histidine kinase"/>
    <property type="match status" value="1"/>
</dbReference>
<dbReference type="CDD" id="cd00082">
    <property type="entry name" value="HisKA"/>
    <property type="match status" value="1"/>
</dbReference>
<dbReference type="InterPro" id="IPR035965">
    <property type="entry name" value="PAS-like_dom_sf"/>
</dbReference>
<dbReference type="SUPFAM" id="SSF55785">
    <property type="entry name" value="PYP-like sensor domain (PAS domain)"/>
    <property type="match status" value="2"/>
</dbReference>
<keyword evidence="18" id="KW-1185">Reference proteome</keyword>
<dbReference type="InterPro" id="IPR013767">
    <property type="entry name" value="PAS_fold"/>
</dbReference>
<evidence type="ECO:0000313" key="18">
    <source>
        <dbReference type="Proteomes" id="UP001500967"/>
    </source>
</evidence>
<dbReference type="PANTHER" id="PTHR42878">
    <property type="entry name" value="TWO-COMPONENT HISTIDINE KINASE"/>
    <property type="match status" value="1"/>
</dbReference>
<dbReference type="PANTHER" id="PTHR42878:SF7">
    <property type="entry name" value="SENSOR HISTIDINE KINASE GLRK"/>
    <property type="match status" value="1"/>
</dbReference>
<dbReference type="PROSITE" id="PS50109">
    <property type="entry name" value="HIS_KIN"/>
    <property type="match status" value="1"/>
</dbReference>
<comment type="catalytic activity">
    <reaction evidence="1">
        <text>ATP + protein L-histidine = ADP + protein N-phospho-L-histidine.</text>
        <dbReference type="EC" id="2.7.13.3"/>
    </reaction>
</comment>
<evidence type="ECO:0000256" key="4">
    <source>
        <dbReference type="ARBA" id="ARBA00012438"/>
    </source>
</evidence>
<dbReference type="InterPro" id="IPR000014">
    <property type="entry name" value="PAS"/>
</dbReference>
<dbReference type="InterPro" id="IPR036890">
    <property type="entry name" value="HATPase_C_sf"/>
</dbReference>
<dbReference type="SMART" id="SM00065">
    <property type="entry name" value="GAF"/>
    <property type="match status" value="2"/>
</dbReference>
<feature type="domain" description="PAS" evidence="16">
    <location>
        <begin position="162"/>
        <end position="234"/>
    </location>
</feature>
<evidence type="ECO:0000256" key="1">
    <source>
        <dbReference type="ARBA" id="ARBA00000085"/>
    </source>
</evidence>
<name>A0ABN0TGB9_9ACTN</name>
<dbReference type="SMART" id="SM00086">
    <property type="entry name" value="PAC"/>
    <property type="match status" value="2"/>
</dbReference>
<evidence type="ECO:0000259" key="16">
    <source>
        <dbReference type="PROSITE" id="PS50112"/>
    </source>
</evidence>
<evidence type="ECO:0000256" key="10">
    <source>
        <dbReference type="ARBA" id="ARBA00022989"/>
    </source>
</evidence>
<reference evidence="17 18" key="1">
    <citation type="journal article" date="2019" name="Int. J. Syst. Evol. Microbiol.">
        <title>The Global Catalogue of Microorganisms (GCM) 10K type strain sequencing project: providing services to taxonomists for standard genome sequencing and annotation.</title>
        <authorList>
            <consortium name="The Broad Institute Genomics Platform"/>
            <consortium name="The Broad Institute Genome Sequencing Center for Infectious Disease"/>
            <person name="Wu L."/>
            <person name="Ma J."/>
        </authorList>
    </citation>
    <scope>NUCLEOTIDE SEQUENCE [LARGE SCALE GENOMIC DNA]</scope>
    <source>
        <strain evidence="17 18">JCM 10425</strain>
    </source>
</reference>
<keyword evidence="11" id="KW-0902">Two-component regulatory system</keyword>
<dbReference type="SMART" id="SM00388">
    <property type="entry name" value="HisKA"/>
    <property type="match status" value="1"/>
</dbReference>
<dbReference type="EMBL" id="BAAAGX010000002">
    <property type="protein sequence ID" value="GAA0220962.1"/>
    <property type="molecule type" value="Genomic_DNA"/>
</dbReference>
<proteinExistence type="predicted"/>
<evidence type="ECO:0000256" key="13">
    <source>
        <dbReference type="ARBA" id="ARBA00039401"/>
    </source>
</evidence>
<dbReference type="InterPro" id="IPR029016">
    <property type="entry name" value="GAF-like_dom_sf"/>
</dbReference>
<evidence type="ECO:0000256" key="14">
    <source>
        <dbReference type="SAM" id="MobiDB-lite"/>
    </source>
</evidence>
<dbReference type="PROSITE" id="PS50112">
    <property type="entry name" value="PAS"/>
    <property type="match status" value="1"/>
</dbReference>
<dbReference type="CDD" id="cd00130">
    <property type="entry name" value="PAS"/>
    <property type="match status" value="2"/>
</dbReference>
<dbReference type="SUPFAM" id="SSF47384">
    <property type="entry name" value="Homodimeric domain of signal transducing histidine kinase"/>
    <property type="match status" value="1"/>
</dbReference>
<evidence type="ECO:0000256" key="11">
    <source>
        <dbReference type="ARBA" id="ARBA00023012"/>
    </source>
</evidence>
<keyword evidence="5" id="KW-0808">Transferase</keyword>
<organism evidence="17 18">
    <name type="scientific">Cryptosporangium japonicum</name>
    <dbReference type="NCBI Taxonomy" id="80872"/>
    <lineage>
        <taxon>Bacteria</taxon>
        <taxon>Bacillati</taxon>
        <taxon>Actinomycetota</taxon>
        <taxon>Actinomycetes</taxon>
        <taxon>Cryptosporangiales</taxon>
        <taxon>Cryptosporangiaceae</taxon>
        <taxon>Cryptosporangium</taxon>
    </lineage>
</organism>
<evidence type="ECO:0000256" key="8">
    <source>
        <dbReference type="ARBA" id="ARBA00022777"/>
    </source>
</evidence>
<dbReference type="SUPFAM" id="SSF55781">
    <property type="entry name" value="GAF domain-like"/>
    <property type="match status" value="2"/>
</dbReference>
<dbReference type="InterPro" id="IPR013656">
    <property type="entry name" value="PAS_4"/>
</dbReference>